<keyword evidence="1" id="KW-0472">Membrane</keyword>
<comment type="caution">
    <text evidence="2">The sequence shown here is derived from an EMBL/GenBank/DDBJ whole genome shotgun (WGS) entry which is preliminary data.</text>
</comment>
<keyword evidence="1" id="KW-0812">Transmembrane</keyword>
<dbReference type="RefSeq" id="WP_377911440.1">
    <property type="nucleotide sequence ID" value="NZ_JBHSKS010000001.1"/>
</dbReference>
<dbReference type="PANTHER" id="PTHR41983">
    <property type="entry name" value="SHORT-CHAIN FATTY ACID TRANSPORTER-RELATED"/>
    <property type="match status" value="1"/>
</dbReference>
<evidence type="ECO:0000256" key="1">
    <source>
        <dbReference type="SAM" id="Phobius"/>
    </source>
</evidence>
<feature type="transmembrane region" description="Helical" evidence="1">
    <location>
        <begin position="240"/>
        <end position="258"/>
    </location>
</feature>
<keyword evidence="3" id="KW-1185">Reference proteome</keyword>
<feature type="transmembrane region" description="Helical" evidence="1">
    <location>
        <begin position="103"/>
        <end position="128"/>
    </location>
</feature>
<feature type="transmembrane region" description="Helical" evidence="1">
    <location>
        <begin position="264"/>
        <end position="284"/>
    </location>
</feature>
<keyword evidence="1" id="KW-1133">Transmembrane helix</keyword>
<evidence type="ECO:0000313" key="3">
    <source>
        <dbReference type="Proteomes" id="UP001596163"/>
    </source>
</evidence>
<name>A0ABW0BRQ3_9BACT</name>
<dbReference type="InterPro" id="IPR006160">
    <property type="entry name" value="SCFA_transpt_AtoE"/>
</dbReference>
<feature type="transmembrane region" description="Helical" evidence="1">
    <location>
        <begin position="304"/>
        <end position="327"/>
    </location>
</feature>
<evidence type="ECO:0000313" key="2">
    <source>
        <dbReference type="EMBL" id="MFC5190402.1"/>
    </source>
</evidence>
<feature type="transmembrane region" description="Helical" evidence="1">
    <location>
        <begin position="58"/>
        <end position="82"/>
    </location>
</feature>
<organism evidence="2 3">
    <name type="scientific">Algoriphagus aquatilis</name>
    <dbReference type="NCBI Taxonomy" id="490186"/>
    <lineage>
        <taxon>Bacteria</taxon>
        <taxon>Pseudomonadati</taxon>
        <taxon>Bacteroidota</taxon>
        <taxon>Cytophagia</taxon>
        <taxon>Cytophagales</taxon>
        <taxon>Cyclobacteriaceae</taxon>
        <taxon>Algoriphagus</taxon>
    </lineage>
</organism>
<dbReference type="PANTHER" id="PTHR41983:SF2">
    <property type="entry name" value="SHORT-CHAIN FATTY ACID TRANSPORTER-RELATED"/>
    <property type="match status" value="1"/>
</dbReference>
<gene>
    <name evidence="2" type="ORF">ACFPIK_01385</name>
</gene>
<dbReference type="Pfam" id="PF02667">
    <property type="entry name" value="SCFA_trans"/>
    <property type="match status" value="1"/>
</dbReference>
<proteinExistence type="predicted"/>
<feature type="transmembrane region" description="Helical" evidence="1">
    <location>
        <begin position="12"/>
        <end position="35"/>
    </location>
</feature>
<reference evidence="3" key="1">
    <citation type="journal article" date="2019" name="Int. J. Syst. Evol. Microbiol.">
        <title>The Global Catalogue of Microorganisms (GCM) 10K type strain sequencing project: providing services to taxonomists for standard genome sequencing and annotation.</title>
        <authorList>
            <consortium name="The Broad Institute Genomics Platform"/>
            <consortium name="The Broad Institute Genome Sequencing Center for Infectious Disease"/>
            <person name="Wu L."/>
            <person name="Ma J."/>
        </authorList>
    </citation>
    <scope>NUCLEOTIDE SEQUENCE [LARGE SCALE GENOMIC DNA]</scope>
    <source>
        <strain evidence="3">CGMCC 1.7030</strain>
    </source>
</reference>
<sequence>MKNNTAKNIFKSFLSPVGLVLLLTLMTFITGYILMDQTESDSSLSKVVRLLAYWQEGFFSLLGFTLQMIMILVFGYALAVFAPINRVLKVIAGIPKNLTAATLLTAVITSFAGILNWGFGLIVGAILARFVHESLISKGFKSNSALLASTGYLGMAVWHGGLSASAPLTVAGKGHFLVDTIGIIPVSETLFSSFNVWITSGLISVFLITAYVLSKTSLTTSDSVASNPLRPIESGKEGSLARGVGLFMILVMMVGLIFAEEASLGMITLNWVNFLLFSLVLIAYKSWERFSLAVGQGLKTSSDILIQFPFYAGILGLLSSSGALYELSQLIQSQTSKEFFPLITFFSTAFVNLLVPSGGGQWAIQGPVIMETAANWGLNFAKLTMIFAYGDQISNLLQPFWALPLLSITGVPVRKLLPYCAMLFLSGFVFLTLAIWWMY</sequence>
<protein>
    <submittedName>
        <fullName evidence="2">TIGR00366 family protein</fullName>
    </submittedName>
</protein>
<feature type="transmembrane region" description="Helical" evidence="1">
    <location>
        <begin position="416"/>
        <end position="438"/>
    </location>
</feature>
<accession>A0ABW0BRQ3</accession>
<feature type="transmembrane region" description="Helical" evidence="1">
    <location>
        <begin position="339"/>
        <end position="355"/>
    </location>
</feature>
<feature type="transmembrane region" description="Helical" evidence="1">
    <location>
        <begin position="194"/>
        <end position="213"/>
    </location>
</feature>
<dbReference type="Proteomes" id="UP001596163">
    <property type="component" value="Unassembled WGS sequence"/>
</dbReference>
<dbReference type="EMBL" id="JBHSKS010000001">
    <property type="protein sequence ID" value="MFC5190402.1"/>
    <property type="molecule type" value="Genomic_DNA"/>
</dbReference>